<evidence type="ECO:0000259" key="6">
    <source>
        <dbReference type="Pfam" id="PF08281"/>
    </source>
</evidence>
<evidence type="ECO:0000256" key="1">
    <source>
        <dbReference type="ARBA" id="ARBA00010641"/>
    </source>
</evidence>
<dbReference type="PANTHER" id="PTHR43133">
    <property type="entry name" value="RNA POLYMERASE ECF-TYPE SIGMA FACTO"/>
    <property type="match status" value="1"/>
</dbReference>
<dbReference type="PANTHER" id="PTHR43133:SF46">
    <property type="entry name" value="RNA POLYMERASE SIGMA-70 FACTOR ECF SUBFAMILY"/>
    <property type="match status" value="1"/>
</dbReference>
<comment type="caution">
    <text evidence="7">The sequence shown here is derived from an EMBL/GenBank/DDBJ whole genome shotgun (WGS) entry which is preliminary data.</text>
</comment>
<keyword evidence="4" id="KW-0804">Transcription</keyword>
<dbReference type="InterPro" id="IPR000792">
    <property type="entry name" value="Tscrpt_reg_LuxR_C"/>
</dbReference>
<evidence type="ECO:0000313" key="7">
    <source>
        <dbReference type="EMBL" id="MFD2599530.1"/>
    </source>
</evidence>
<dbReference type="InterPro" id="IPR014284">
    <property type="entry name" value="RNA_pol_sigma-70_dom"/>
</dbReference>
<dbReference type="InterPro" id="IPR014327">
    <property type="entry name" value="RNA_pol_sigma70_bacteroid"/>
</dbReference>
<dbReference type="InterPro" id="IPR013324">
    <property type="entry name" value="RNA_pol_sigma_r3/r4-like"/>
</dbReference>
<dbReference type="RefSeq" id="WP_380869658.1">
    <property type="nucleotide sequence ID" value="NZ_JBHUMA010000006.1"/>
</dbReference>
<dbReference type="Pfam" id="PF04542">
    <property type="entry name" value="Sigma70_r2"/>
    <property type="match status" value="1"/>
</dbReference>
<dbReference type="NCBIfam" id="TIGR02985">
    <property type="entry name" value="Sig70_bacteroi1"/>
    <property type="match status" value="1"/>
</dbReference>
<dbReference type="InterPro" id="IPR013249">
    <property type="entry name" value="RNA_pol_sigma70_r4_t2"/>
</dbReference>
<dbReference type="Gene3D" id="1.10.1740.10">
    <property type="match status" value="1"/>
</dbReference>
<dbReference type="PRINTS" id="PR00038">
    <property type="entry name" value="HTHLUXR"/>
</dbReference>
<dbReference type="SUPFAM" id="SSF88659">
    <property type="entry name" value="Sigma3 and sigma4 domains of RNA polymerase sigma factors"/>
    <property type="match status" value="1"/>
</dbReference>
<keyword evidence="8" id="KW-1185">Reference proteome</keyword>
<keyword evidence="3" id="KW-0731">Sigma factor</keyword>
<accession>A0ABW5NKT0</accession>
<feature type="domain" description="RNA polymerase sigma-70 region 2" evidence="5">
    <location>
        <begin position="39"/>
        <end position="92"/>
    </location>
</feature>
<comment type="similarity">
    <text evidence="1">Belongs to the sigma-70 factor family. ECF subfamily.</text>
</comment>
<dbReference type="Gene3D" id="1.10.10.10">
    <property type="entry name" value="Winged helix-like DNA-binding domain superfamily/Winged helix DNA-binding domain"/>
    <property type="match status" value="1"/>
</dbReference>
<evidence type="ECO:0000256" key="4">
    <source>
        <dbReference type="ARBA" id="ARBA00023163"/>
    </source>
</evidence>
<dbReference type="NCBIfam" id="TIGR02937">
    <property type="entry name" value="sigma70-ECF"/>
    <property type="match status" value="1"/>
</dbReference>
<dbReference type="Pfam" id="PF08281">
    <property type="entry name" value="Sigma70_r4_2"/>
    <property type="match status" value="1"/>
</dbReference>
<evidence type="ECO:0000256" key="3">
    <source>
        <dbReference type="ARBA" id="ARBA00023082"/>
    </source>
</evidence>
<reference evidence="8" key="1">
    <citation type="journal article" date="2019" name="Int. J. Syst. Evol. Microbiol.">
        <title>The Global Catalogue of Microorganisms (GCM) 10K type strain sequencing project: providing services to taxonomists for standard genome sequencing and annotation.</title>
        <authorList>
            <consortium name="The Broad Institute Genomics Platform"/>
            <consortium name="The Broad Institute Genome Sequencing Center for Infectious Disease"/>
            <person name="Wu L."/>
            <person name="Ma J."/>
        </authorList>
    </citation>
    <scope>NUCLEOTIDE SEQUENCE [LARGE SCALE GENOMIC DNA]</scope>
    <source>
        <strain evidence="8">KCTC 42248</strain>
    </source>
</reference>
<evidence type="ECO:0000259" key="5">
    <source>
        <dbReference type="Pfam" id="PF04542"/>
    </source>
</evidence>
<gene>
    <name evidence="7" type="ORF">ACFSQ3_11250</name>
</gene>
<keyword evidence="2" id="KW-0805">Transcription regulation</keyword>
<dbReference type="InterPro" id="IPR007627">
    <property type="entry name" value="RNA_pol_sigma70_r2"/>
</dbReference>
<evidence type="ECO:0000256" key="2">
    <source>
        <dbReference type="ARBA" id="ARBA00023015"/>
    </source>
</evidence>
<protein>
    <submittedName>
        <fullName evidence="7">RNA polymerase sigma-70 factor</fullName>
    </submittedName>
</protein>
<name>A0ABW5NKT0_9SPHI</name>
<dbReference type="InterPro" id="IPR039425">
    <property type="entry name" value="RNA_pol_sigma-70-like"/>
</dbReference>
<dbReference type="InterPro" id="IPR036388">
    <property type="entry name" value="WH-like_DNA-bd_sf"/>
</dbReference>
<organism evidence="7 8">
    <name type="scientific">Sphingobacterium corticis</name>
    <dbReference type="NCBI Taxonomy" id="1812823"/>
    <lineage>
        <taxon>Bacteria</taxon>
        <taxon>Pseudomonadati</taxon>
        <taxon>Bacteroidota</taxon>
        <taxon>Sphingobacteriia</taxon>
        <taxon>Sphingobacteriales</taxon>
        <taxon>Sphingobacteriaceae</taxon>
        <taxon>Sphingobacterium</taxon>
    </lineage>
</organism>
<dbReference type="Proteomes" id="UP001597393">
    <property type="component" value="Unassembled WGS sequence"/>
</dbReference>
<dbReference type="SUPFAM" id="SSF88946">
    <property type="entry name" value="Sigma2 domain of RNA polymerase sigma factors"/>
    <property type="match status" value="1"/>
</dbReference>
<dbReference type="EMBL" id="JBHUMA010000006">
    <property type="protein sequence ID" value="MFD2599530.1"/>
    <property type="molecule type" value="Genomic_DNA"/>
</dbReference>
<evidence type="ECO:0000313" key="8">
    <source>
        <dbReference type="Proteomes" id="UP001597393"/>
    </source>
</evidence>
<dbReference type="InterPro" id="IPR013325">
    <property type="entry name" value="RNA_pol_sigma_r2"/>
</dbReference>
<feature type="domain" description="RNA polymerase sigma factor 70 region 4 type 2" evidence="6">
    <location>
        <begin position="127"/>
        <end position="176"/>
    </location>
</feature>
<proteinExistence type="inferred from homology"/>
<sequence length="207" mass="24608">MQEISNEHLKKLWDQVCLNDDLKAFELLFYQLNRNLLLFCDTFIHNQGASEELVSDIFVNIWNKRKSLQYIQHPKSYLFTAVKNKALNYLKQFSHLQLHVDLTDHVKLVDATDPNTLLQRKEFFAKMDNIISKLPTQTLLVFRLVKEDGMKYKEVAELLDISPRTVQTHMRTAFQKIGTLLRNYTERDNLRLMDKFYSIVMLMLFLF</sequence>